<proteinExistence type="predicted"/>
<dbReference type="Pfam" id="PF21806">
    <property type="entry name" value="DUF6879"/>
    <property type="match status" value="1"/>
</dbReference>
<name>A0A3A9X0W8_9ACTN</name>
<reference evidence="4 5" key="1">
    <citation type="submission" date="2018-09" db="EMBL/GenBank/DDBJ databases">
        <title>Streptomyces sp. nov. DS1-2, an endophytic actinomycete isolated from roots of Dendrobium scabrilingue.</title>
        <authorList>
            <person name="Kuncharoen N."/>
            <person name="Kudo T."/>
            <person name="Ohkuma M."/>
            <person name="Yuki M."/>
            <person name="Tanasupawat S."/>
        </authorList>
    </citation>
    <scope>NUCLEOTIDE SEQUENCE [LARGE SCALE GENOMIC DNA]</scope>
    <source>
        <strain evidence="2 5">AZ1-7</strain>
        <strain evidence="3 4">DS1-2</strain>
    </source>
</reference>
<dbReference type="Proteomes" id="UP000268652">
    <property type="component" value="Unassembled WGS sequence"/>
</dbReference>
<evidence type="ECO:0000313" key="4">
    <source>
        <dbReference type="Proteomes" id="UP000268652"/>
    </source>
</evidence>
<gene>
    <name evidence="3" type="ORF">D7318_06265</name>
    <name evidence="2" type="ORF">D7319_04215</name>
</gene>
<dbReference type="EMBL" id="RBDX01000002">
    <property type="protein sequence ID" value="RKN12097.1"/>
    <property type="molecule type" value="Genomic_DNA"/>
</dbReference>
<accession>A0A3A9X0W8</accession>
<dbReference type="AlphaFoldDB" id="A0A3A9X0W8"/>
<organism evidence="2 5">
    <name type="scientific">Streptomyces radicis</name>
    <dbReference type="NCBI Taxonomy" id="1750517"/>
    <lineage>
        <taxon>Bacteria</taxon>
        <taxon>Bacillati</taxon>
        <taxon>Actinomycetota</taxon>
        <taxon>Actinomycetes</taxon>
        <taxon>Kitasatosporales</taxon>
        <taxon>Streptomycetaceae</taxon>
        <taxon>Streptomyces</taxon>
    </lineage>
</organism>
<evidence type="ECO:0000259" key="1">
    <source>
        <dbReference type="Pfam" id="PF21806"/>
    </source>
</evidence>
<comment type="caution">
    <text evidence="2">The sequence shown here is derived from an EMBL/GenBank/DDBJ whole genome shotgun (WGS) entry which is preliminary data.</text>
</comment>
<dbReference type="OrthoDB" id="4562627at2"/>
<dbReference type="EMBL" id="RBDY01000003">
    <property type="protein sequence ID" value="RKN25850.1"/>
    <property type="molecule type" value="Genomic_DNA"/>
</dbReference>
<protein>
    <recommendedName>
        <fullName evidence="1">DUF6879 domain-containing protein</fullName>
    </recommendedName>
</protein>
<evidence type="ECO:0000313" key="5">
    <source>
        <dbReference type="Proteomes" id="UP000275024"/>
    </source>
</evidence>
<evidence type="ECO:0000313" key="3">
    <source>
        <dbReference type="EMBL" id="RKN25850.1"/>
    </source>
</evidence>
<dbReference type="RefSeq" id="WP_120695864.1">
    <property type="nucleotide sequence ID" value="NZ_RBDX01000002.1"/>
</dbReference>
<feature type="domain" description="DUF6879" evidence="1">
    <location>
        <begin position="6"/>
        <end position="166"/>
    </location>
</feature>
<keyword evidence="4" id="KW-1185">Reference proteome</keyword>
<dbReference type="InterPro" id="IPR049244">
    <property type="entry name" value="DUF6879"/>
</dbReference>
<evidence type="ECO:0000313" key="2">
    <source>
        <dbReference type="EMBL" id="RKN12097.1"/>
    </source>
</evidence>
<sequence>MAQEPFEQLFREAKHSAFHLEMRDGYALNEDYQAWTSGERFDVAERWASWIALIAEGVARGVDVRRARIVSEPVSSYIRYEYDVTPENNIRAGEAVRWLPRRDASLLALPGNDFWLFDGTTVLWNHFDGDGNSAGKELVTDPEAAKLCATSFEAVWERAIPHEDYRVS</sequence>
<dbReference type="Proteomes" id="UP000275024">
    <property type="component" value="Unassembled WGS sequence"/>
</dbReference>